<dbReference type="RefSeq" id="WP_153550195.1">
    <property type="nucleotide sequence ID" value="NZ_CP040089.1"/>
</dbReference>
<dbReference type="InterPro" id="IPR025721">
    <property type="entry name" value="Exosome_cplx_N_dom"/>
</dbReference>
<dbReference type="AlphaFoldDB" id="A0A5Q0UHP2"/>
<dbReference type="PROSITE" id="PS50126">
    <property type="entry name" value="S1"/>
    <property type="match status" value="1"/>
</dbReference>
<evidence type="ECO:0000259" key="6">
    <source>
        <dbReference type="PROSITE" id="PS50126"/>
    </source>
</evidence>
<evidence type="ECO:0000313" key="8">
    <source>
        <dbReference type="Proteomes" id="UP000377803"/>
    </source>
</evidence>
<dbReference type="GO" id="GO:0005737">
    <property type="term" value="C:cytoplasm"/>
    <property type="evidence" value="ECO:0007669"/>
    <property type="project" value="UniProtKB-SubCell"/>
</dbReference>
<dbReference type="SMART" id="SM00316">
    <property type="entry name" value="S1"/>
    <property type="match status" value="1"/>
</dbReference>
<dbReference type="PANTHER" id="PTHR21321:SF4">
    <property type="entry name" value="EXOSOME COMPLEX COMPONENT RRP4"/>
    <property type="match status" value="1"/>
</dbReference>
<dbReference type="PANTHER" id="PTHR21321">
    <property type="entry name" value="PNAS-3 RELATED"/>
    <property type="match status" value="1"/>
</dbReference>
<keyword evidence="2 5" id="KW-0963">Cytoplasm</keyword>
<dbReference type="OrthoDB" id="35160at2157"/>
<dbReference type="Gene3D" id="2.40.50.100">
    <property type="match status" value="1"/>
</dbReference>
<reference evidence="8" key="1">
    <citation type="submission" date="2019-05" db="EMBL/GenBank/DDBJ databases">
        <title>Candidatus Nanohalobium constans, a novel model system to study the DPANN nano-sized archaea: genomic and physiological characterization of a nanoarchaeon co-cultured with its chitinotrophic host.</title>
        <authorList>
            <person name="La Cono V."/>
            <person name="Arcadi E."/>
            <person name="Crisafi F."/>
            <person name="Denaro R."/>
            <person name="La Spada G."/>
            <person name="Messina E."/>
            <person name="Smedile F."/>
            <person name="Toshchakov S.V."/>
            <person name="Shevchenko M.A."/>
            <person name="Golyshin P.N."/>
            <person name="Golyshina O.V."/>
            <person name="Ferrer M."/>
            <person name="Rohde M."/>
            <person name="Mushegian A."/>
            <person name="Sorokin D.Y."/>
            <person name="Giuliano L."/>
            <person name="Yakimov M.M."/>
        </authorList>
    </citation>
    <scope>NUCLEOTIDE SEQUENCE [LARGE SCALE GENOMIC DNA]</scope>
    <source>
        <strain evidence="8">LC1Nh</strain>
    </source>
</reference>
<comment type="subunit">
    <text evidence="5">Component of the archaeal exosome complex. Forms a trimer of Rrp4 and/or Csl4 subunits. The trimer associates with an hexameric ring-like arrangement composed of 3 Rrp41-Rrp42 heterodimers.</text>
</comment>
<dbReference type="GO" id="GO:0034475">
    <property type="term" value="P:U4 snRNA 3'-end processing"/>
    <property type="evidence" value="ECO:0007669"/>
    <property type="project" value="TreeGrafter"/>
</dbReference>
<sequence length="229" mass="25462">MSRVKDSNDIVTPGEVVVDGNDFYTNSGVYEENGKIYSKYFGTVRYGDNSVQVRPMHGRYIPEEGDIIIGEITRVSYSRWTVEFNSPYEGSLNIADATDEYVDLDEDDLTDFFAVGDAVAIKVKSVTEGMDVDMSMEDDRCKKLEGGRVIEIPPSKVPRVIGKGGKMIKQVNNKTGCNIIVGQNGQVWIKGDNANLAAQTIHKIVEESQFDNLTDRIGEFLDEELEGDN</sequence>
<keyword evidence="4 5" id="KW-0694">RNA-binding</keyword>
<dbReference type="InterPro" id="IPR026699">
    <property type="entry name" value="Exosome_RNA_bind1/RRP40/RRP4"/>
</dbReference>
<dbReference type="NCBIfam" id="NF003181">
    <property type="entry name" value="PRK04163.1-1"/>
    <property type="match status" value="1"/>
</dbReference>
<dbReference type="Pfam" id="PF14382">
    <property type="entry name" value="ECR1_N"/>
    <property type="match status" value="1"/>
</dbReference>
<dbReference type="InterPro" id="IPR004087">
    <property type="entry name" value="KH_dom"/>
</dbReference>
<accession>A0A5Q0UHP2</accession>
<dbReference type="CDD" id="cd22524">
    <property type="entry name" value="KH-I_Rrp4_prokar"/>
    <property type="match status" value="1"/>
</dbReference>
<comment type="similarity">
    <text evidence="1 5">Belongs to the RRP4 family.</text>
</comment>
<dbReference type="InterPro" id="IPR048565">
    <property type="entry name" value="S1_RRP4"/>
</dbReference>
<gene>
    <name evidence="5 7" type="primary">rrp4</name>
    <name evidence="7" type="ORF">LC1Nh_0558</name>
</gene>
<dbReference type="GO" id="GO:0000467">
    <property type="term" value="P:exonucleolytic trimming to generate mature 3'-end of 5.8S rRNA from tricistronic rRNA transcript (SSU-rRNA, 5.8S rRNA, LSU-rRNA)"/>
    <property type="evidence" value="ECO:0007669"/>
    <property type="project" value="TreeGrafter"/>
</dbReference>
<dbReference type="Gene3D" id="2.40.50.140">
    <property type="entry name" value="Nucleic acid-binding proteins"/>
    <property type="match status" value="1"/>
</dbReference>
<dbReference type="Pfam" id="PF00013">
    <property type="entry name" value="KH_1"/>
    <property type="match status" value="1"/>
</dbReference>
<dbReference type="SMART" id="SM00322">
    <property type="entry name" value="KH"/>
    <property type="match status" value="1"/>
</dbReference>
<dbReference type="InterPro" id="IPR012340">
    <property type="entry name" value="NA-bd_OB-fold"/>
</dbReference>
<dbReference type="GO" id="GO:0071051">
    <property type="term" value="P:poly(A)-dependent snoRNA 3'-end processing"/>
    <property type="evidence" value="ECO:0007669"/>
    <property type="project" value="TreeGrafter"/>
</dbReference>
<dbReference type="InterPro" id="IPR036612">
    <property type="entry name" value="KH_dom_type_1_sf"/>
</dbReference>
<keyword evidence="8" id="KW-1185">Reference proteome</keyword>
<dbReference type="Pfam" id="PF21266">
    <property type="entry name" value="S1_RRP4"/>
    <property type="match status" value="1"/>
</dbReference>
<feature type="domain" description="S1 motif" evidence="6">
    <location>
        <begin position="65"/>
        <end position="137"/>
    </location>
</feature>
<keyword evidence="3 5" id="KW-0271">Exosome</keyword>
<evidence type="ECO:0000256" key="4">
    <source>
        <dbReference type="ARBA" id="ARBA00022884"/>
    </source>
</evidence>
<dbReference type="HAMAP" id="MF_00623">
    <property type="entry name" value="Exosome_Rrp4"/>
    <property type="match status" value="1"/>
</dbReference>
<dbReference type="PROSITE" id="PS50084">
    <property type="entry name" value="KH_TYPE_1"/>
    <property type="match status" value="1"/>
</dbReference>
<dbReference type="EMBL" id="CP040089">
    <property type="protein sequence ID" value="QGA80455.1"/>
    <property type="molecule type" value="Genomic_DNA"/>
</dbReference>
<dbReference type="InterPro" id="IPR003029">
    <property type="entry name" value="S1_domain"/>
</dbReference>
<organism evidence="7 8">
    <name type="scientific">Candidatus Nanohalobium constans</name>
    <dbReference type="NCBI Taxonomy" id="2565781"/>
    <lineage>
        <taxon>Archaea</taxon>
        <taxon>Candidatus Nanohalarchaeota</taxon>
        <taxon>Candidatus Nanohalobia</taxon>
        <taxon>Candidatus Nanohalobiales</taxon>
        <taxon>Candidatus Nanohalobiaceae</taxon>
        <taxon>Candidatus Nanohalobium</taxon>
    </lineage>
</organism>
<dbReference type="GO" id="GO:0071034">
    <property type="term" value="P:CUT catabolic process"/>
    <property type="evidence" value="ECO:0007669"/>
    <property type="project" value="TreeGrafter"/>
</dbReference>
<dbReference type="Gene3D" id="3.30.1370.10">
    <property type="entry name" value="K Homology domain, type 1"/>
    <property type="match status" value="1"/>
</dbReference>
<dbReference type="GO" id="GO:0008143">
    <property type="term" value="F:poly(A) binding"/>
    <property type="evidence" value="ECO:0007669"/>
    <property type="project" value="InterPro"/>
</dbReference>
<dbReference type="Proteomes" id="UP000377803">
    <property type="component" value="Chromosome"/>
</dbReference>
<dbReference type="KEGG" id="ncon:LC1Nh_0558"/>
<evidence type="ECO:0000256" key="1">
    <source>
        <dbReference type="ARBA" id="ARBA00009155"/>
    </source>
</evidence>
<dbReference type="GeneID" id="42364943"/>
<proteinExistence type="inferred from homology"/>
<evidence type="ECO:0000256" key="2">
    <source>
        <dbReference type="ARBA" id="ARBA00022490"/>
    </source>
</evidence>
<comment type="function">
    <text evidence="5">Non-catalytic component of the exosome, which is a complex involved in RNA degradation. Increases the RNA binding and the efficiency of RNA degradation. Confers strong poly(A) specificity to the exosome.</text>
</comment>
<protein>
    <recommendedName>
        <fullName evidence="5">Exosome complex component Rrp4</fullName>
    </recommendedName>
</protein>
<name>A0A5Q0UHP2_9ARCH</name>
<evidence type="ECO:0000256" key="5">
    <source>
        <dbReference type="HAMAP-Rule" id="MF_00623"/>
    </source>
</evidence>
<dbReference type="GO" id="GO:0000178">
    <property type="term" value="C:exosome (RNase complex)"/>
    <property type="evidence" value="ECO:0007669"/>
    <property type="project" value="UniProtKB-KW"/>
</dbReference>
<evidence type="ECO:0000313" key="7">
    <source>
        <dbReference type="EMBL" id="QGA80455.1"/>
    </source>
</evidence>
<dbReference type="InterPro" id="IPR004088">
    <property type="entry name" value="KH_dom_type_1"/>
</dbReference>
<dbReference type="CDD" id="cd05789">
    <property type="entry name" value="S1_Rrp4"/>
    <property type="match status" value="1"/>
</dbReference>
<dbReference type="SUPFAM" id="SSF50249">
    <property type="entry name" value="Nucleic acid-binding proteins"/>
    <property type="match status" value="1"/>
</dbReference>
<comment type="subcellular location">
    <subcellularLocation>
        <location evidence="5">Cytoplasm</location>
    </subcellularLocation>
</comment>
<dbReference type="SUPFAM" id="SSF54791">
    <property type="entry name" value="Eukaryotic type KH-domain (KH-domain type I)"/>
    <property type="match status" value="1"/>
</dbReference>
<evidence type="ECO:0000256" key="3">
    <source>
        <dbReference type="ARBA" id="ARBA00022835"/>
    </source>
</evidence>
<dbReference type="SUPFAM" id="SSF110324">
    <property type="entry name" value="Ribosomal L27 protein-like"/>
    <property type="match status" value="1"/>
</dbReference>
<dbReference type="InterPro" id="IPR023474">
    <property type="entry name" value="Rrp4"/>
</dbReference>